<evidence type="ECO:0000313" key="2">
    <source>
        <dbReference type="Proteomes" id="UP000257109"/>
    </source>
</evidence>
<protein>
    <submittedName>
        <fullName evidence="1">Uncharacterized protein</fullName>
    </submittedName>
</protein>
<comment type="caution">
    <text evidence="1">The sequence shown here is derived from an EMBL/GenBank/DDBJ whole genome shotgun (WGS) entry which is preliminary data.</text>
</comment>
<evidence type="ECO:0000313" key="1">
    <source>
        <dbReference type="EMBL" id="RDX96042.1"/>
    </source>
</evidence>
<feature type="non-terminal residue" evidence="1">
    <location>
        <position position="1"/>
    </location>
</feature>
<keyword evidence="2" id="KW-1185">Reference proteome</keyword>
<sequence>MGKSKEKDDDLVTTAIGDDLVILQDFESVNFVSDESIWIIDSGATSRKECDFGVLKMGNDGVTKTIGVGDGRRSILIAWLVIRQKYPLRSTFLKDVRVARIGAF</sequence>
<dbReference type="Proteomes" id="UP000257109">
    <property type="component" value="Unassembled WGS sequence"/>
</dbReference>
<dbReference type="OrthoDB" id="1727805at2759"/>
<dbReference type="AlphaFoldDB" id="A0A371GZR1"/>
<gene>
    <name evidence="1" type="ORF">CR513_21348</name>
</gene>
<organism evidence="1 2">
    <name type="scientific">Mucuna pruriens</name>
    <name type="common">Velvet bean</name>
    <name type="synonym">Dolichos pruriens</name>
    <dbReference type="NCBI Taxonomy" id="157652"/>
    <lineage>
        <taxon>Eukaryota</taxon>
        <taxon>Viridiplantae</taxon>
        <taxon>Streptophyta</taxon>
        <taxon>Embryophyta</taxon>
        <taxon>Tracheophyta</taxon>
        <taxon>Spermatophyta</taxon>
        <taxon>Magnoliopsida</taxon>
        <taxon>eudicotyledons</taxon>
        <taxon>Gunneridae</taxon>
        <taxon>Pentapetalae</taxon>
        <taxon>rosids</taxon>
        <taxon>fabids</taxon>
        <taxon>Fabales</taxon>
        <taxon>Fabaceae</taxon>
        <taxon>Papilionoideae</taxon>
        <taxon>50 kb inversion clade</taxon>
        <taxon>NPAAA clade</taxon>
        <taxon>indigoferoid/millettioid clade</taxon>
        <taxon>Phaseoleae</taxon>
        <taxon>Mucuna</taxon>
    </lineage>
</organism>
<proteinExistence type="predicted"/>
<reference evidence="1" key="1">
    <citation type="submission" date="2018-05" db="EMBL/GenBank/DDBJ databases">
        <title>Draft genome of Mucuna pruriens seed.</title>
        <authorList>
            <person name="Nnadi N.E."/>
            <person name="Vos R."/>
            <person name="Hasami M.H."/>
            <person name="Devisetty U.K."/>
            <person name="Aguiy J.C."/>
        </authorList>
    </citation>
    <scope>NUCLEOTIDE SEQUENCE [LARGE SCALE GENOMIC DNA]</scope>
    <source>
        <strain evidence="1">JCA_2017</strain>
    </source>
</reference>
<dbReference type="EMBL" id="QJKJ01003986">
    <property type="protein sequence ID" value="RDX96042.1"/>
    <property type="molecule type" value="Genomic_DNA"/>
</dbReference>
<name>A0A371GZR1_MUCPR</name>
<accession>A0A371GZR1</accession>